<dbReference type="EMBL" id="CP009170">
    <property type="protein sequence ID" value="AIS53428.1"/>
    <property type="molecule type" value="Genomic_DNA"/>
</dbReference>
<feature type="compositionally biased region" description="Basic and acidic residues" evidence="4">
    <location>
        <begin position="1"/>
        <end position="16"/>
    </location>
</feature>
<dbReference type="Proteomes" id="UP000029669">
    <property type="component" value="Chromosome"/>
</dbReference>
<evidence type="ECO:0000313" key="7">
    <source>
        <dbReference type="EMBL" id="AIS53428.1"/>
    </source>
</evidence>
<keyword evidence="8" id="KW-1185">Reference proteome</keyword>
<keyword evidence="5" id="KW-0812">Transmembrane</keyword>
<keyword evidence="2 7" id="KW-0645">Protease</keyword>
<feature type="region of interest" description="Disordered" evidence="4">
    <location>
        <begin position="1"/>
        <end position="22"/>
    </location>
</feature>
<name>A0A097AUE9_THEKI</name>
<dbReference type="EC" id="3.4.21.107" evidence="7"/>
<gene>
    <name evidence="7" type="primary">htrB</name>
    <name evidence="7" type="ORF">TKV_c23010</name>
</gene>
<feature type="domain" description="PDZ" evidence="6">
    <location>
        <begin position="365"/>
        <end position="441"/>
    </location>
</feature>
<evidence type="ECO:0000256" key="3">
    <source>
        <dbReference type="ARBA" id="ARBA00022801"/>
    </source>
</evidence>
<dbReference type="PROSITE" id="PS50106">
    <property type="entry name" value="PDZ"/>
    <property type="match status" value="1"/>
</dbReference>
<dbReference type="InterPro" id="IPR009003">
    <property type="entry name" value="Peptidase_S1_PA"/>
</dbReference>
<dbReference type="PANTHER" id="PTHR43343">
    <property type="entry name" value="PEPTIDASE S12"/>
    <property type="match status" value="1"/>
</dbReference>
<keyword evidence="5" id="KW-0472">Membrane</keyword>
<dbReference type="KEGG" id="tki:TKV_c23010"/>
<evidence type="ECO:0000259" key="6">
    <source>
        <dbReference type="PROSITE" id="PS50106"/>
    </source>
</evidence>
<evidence type="ECO:0000256" key="4">
    <source>
        <dbReference type="SAM" id="MobiDB-lite"/>
    </source>
</evidence>
<dbReference type="Pfam" id="PF13180">
    <property type="entry name" value="PDZ_2"/>
    <property type="match status" value="1"/>
</dbReference>
<comment type="similarity">
    <text evidence="1">Belongs to the peptidase S1C family.</text>
</comment>
<dbReference type="HOGENOM" id="CLU_020120_0_0_9"/>
<dbReference type="Gene3D" id="2.40.10.10">
    <property type="entry name" value="Trypsin-like serine proteases"/>
    <property type="match status" value="2"/>
</dbReference>
<evidence type="ECO:0000256" key="5">
    <source>
        <dbReference type="SAM" id="Phobius"/>
    </source>
</evidence>
<feature type="transmembrane region" description="Helical" evidence="5">
    <location>
        <begin position="81"/>
        <end position="106"/>
    </location>
</feature>
<dbReference type="AlphaFoldDB" id="A0A097AUE9"/>
<dbReference type="eggNOG" id="COG0265">
    <property type="taxonomic scope" value="Bacteria"/>
</dbReference>
<dbReference type="OrthoDB" id="9758917at2"/>
<dbReference type="SUPFAM" id="SSF50494">
    <property type="entry name" value="Trypsin-like serine proteases"/>
    <property type="match status" value="1"/>
</dbReference>
<dbReference type="InterPro" id="IPR051201">
    <property type="entry name" value="Chloro_Bact_Ser_Proteases"/>
</dbReference>
<dbReference type="RefSeq" id="WP_049686001.1">
    <property type="nucleotide sequence ID" value="NZ_CP009170.1"/>
</dbReference>
<dbReference type="CDD" id="cd06779">
    <property type="entry name" value="cpPDZ_Deg_HtrA-like"/>
    <property type="match status" value="1"/>
</dbReference>
<protein>
    <submittedName>
        <fullName evidence="7">Serine protease Do-like protein HtrB</fullName>
        <ecNumber evidence="7">3.4.21.107</ecNumber>
    </submittedName>
</protein>
<accession>A0A097AUE9</accession>
<dbReference type="PANTHER" id="PTHR43343:SF3">
    <property type="entry name" value="PROTEASE DO-LIKE 8, CHLOROPLASTIC"/>
    <property type="match status" value="1"/>
</dbReference>
<dbReference type="InterPro" id="IPR036034">
    <property type="entry name" value="PDZ_sf"/>
</dbReference>
<dbReference type="InterPro" id="IPR001478">
    <property type="entry name" value="PDZ"/>
</dbReference>
<dbReference type="GO" id="GO:0006508">
    <property type="term" value="P:proteolysis"/>
    <property type="evidence" value="ECO:0007669"/>
    <property type="project" value="UniProtKB-KW"/>
</dbReference>
<evidence type="ECO:0000256" key="2">
    <source>
        <dbReference type="ARBA" id="ARBA00022670"/>
    </source>
</evidence>
<proteinExistence type="inferred from homology"/>
<evidence type="ECO:0000313" key="8">
    <source>
        <dbReference type="Proteomes" id="UP000029669"/>
    </source>
</evidence>
<reference evidence="8" key="1">
    <citation type="journal article" date="2015" name="Genome Announc.">
        <title>Whole-Genome Sequences of 80 Environmental and Clinical Isolates of Burkholderia pseudomallei.</title>
        <authorList>
            <person name="Johnson S.L."/>
            <person name="Baker A.L."/>
            <person name="Chain P.S."/>
            <person name="Currie B.J."/>
            <person name="Daligault H.E."/>
            <person name="Davenport K.W."/>
            <person name="Davis C.B."/>
            <person name="Inglis T.J."/>
            <person name="Kaestli M."/>
            <person name="Koren S."/>
            <person name="Mayo M."/>
            <person name="Merritt A.J."/>
            <person name="Price E.P."/>
            <person name="Sarovich D.S."/>
            <person name="Warner J."/>
            <person name="Rosovitz M.J."/>
        </authorList>
    </citation>
    <scope>NUCLEOTIDE SEQUENCE [LARGE SCALE GENOMIC DNA]</scope>
    <source>
        <strain evidence="8">DSM 2030</strain>
    </source>
</reference>
<dbReference type="SUPFAM" id="SSF50156">
    <property type="entry name" value="PDZ domain-like"/>
    <property type="match status" value="1"/>
</dbReference>
<sequence length="457" mass="48869">MDYDKDFENKIEKNDPENVVPSQKNEIEAEYTVEDASQEILKAEEQQPEEDQNTAIHPKVEFRNNKKSLGKMAKRFRRKMLASFVAVALVAALIGGGVTGAVMKYYGTGTGSTPQVVTRYLPLSDTETSSNGILDLIPNIYKIVSPAVVEIDTNVAYTNGYRTEYVPKGSGSGFIIGSDGYIVTNNHVIDGASKITVKLLDGRSAEAKLIGKDARTDLAVLKINLPNLPVVKLGDSSKLQPGELAIAIGNPLGDSFAGTVTAGIISGLNRNLQSDYGPVKLIQTDAAINPGNSGGPLVNSKAEVVGITSVKLTSTGPSMQDPFGLFQSQGTPVEGMGFAIPINEAKPIIEQIIKRGYVERPMMGIGAQTITKQDAAQYNLPVGVYVAQVQPNSAAERAGIQPGDVIIKVDGKNMTSFEDLQSVISSHKVGDVINVTIWRNGKTFTVPVKLQSSANFQ</sequence>
<dbReference type="SMART" id="SM00228">
    <property type="entry name" value="PDZ"/>
    <property type="match status" value="1"/>
</dbReference>
<dbReference type="GO" id="GO:0004252">
    <property type="term" value="F:serine-type endopeptidase activity"/>
    <property type="evidence" value="ECO:0007669"/>
    <property type="project" value="InterPro"/>
</dbReference>
<dbReference type="Gene3D" id="2.30.42.10">
    <property type="match status" value="1"/>
</dbReference>
<dbReference type="STRING" id="2325.TKV_c23010"/>
<dbReference type="InterPro" id="IPR001940">
    <property type="entry name" value="Peptidase_S1C"/>
</dbReference>
<keyword evidence="3 7" id="KW-0378">Hydrolase</keyword>
<evidence type="ECO:0000256" key="1">
    <source>
        <dbReference type="ARBA" id="ARBA00010541"/>
    </source>
</evidence>
<dbReference type="Pfam" id="PF13365">
    <property type="entry name" value="Trypsin_2"/>
    <property type="match status" value="1"/>
</dbReference>
<keyword evidence="5" id="KW-1133">Transmembrane helix</keyword>
<dbReference type="InterPro" id="IPR043504">
    <property type="entry name" value="Peptidase_S1_PA_chymotrypsin"/>
</dbReference>
<organism evidence="7 8">
    <name type="scientific">Thermoanaerobacter kivui</name>
    <name type="common">Acetogenium kivui</name>
    <dbReference type="NCBI Taxonomy" id="2325"/>
    <lineage>
        <taxon>Bacteria</taxon>
        <taxon>Bacillati</taxon>
        <taxon>Bacillota</taxon>
        <taxon>Clostridia</taxon>
        <taxon>Thermoanaerobacterales</taxon>
        <taxon>Thermoanaerobacteraceae</taxon>
        <taxon>Thermoanaerobacter</taxon>
    </lineage>
</organism>
<dbReference type="PRINTS" id="PR00834">
    <property type="entry name" value="PROTEASES2C"/>
</dbReference>